<dbReference type="GO" id="GO:0004643">
    <property type="term" value="F:phosphoribosylaminoimidazolecarboxamide formyltransferase activity"/>
    <property type="evidence" value="ECO:0007669"/>
    <property type="project" value="UniProtKB-UniRule"/>
</dbReference>
<dbReference type="Gene3D" id="3.40.140.20">
    <property type="match status" value="2"/>
</dbReference>
<keyword evidence="13" id="KW-1185">Reference proteome</keyword>
<dbReference type="SUPFAM" id="SSF53927">
    <property type="entry name" value="Cytidine deaminase-like"/>
    <property type="match status" value="1"/>
</dbReference>
<dbReference type="PIRSF" id="PIRSF000414">
    <property type="entry name" value="AICARFT_IMPCHas"/>
    <property type="match status" value="1"/>
</dbReference>
<feature type="domain" description="MGS-like" evidence="11">
    <location>
        <begin position="10"/>
        <end position="162"/>
    </location>
</feature>
<organism evidence="12 13">
    <name type="scientific">Sediminihabitans luteus</name>
    <dbReference type="NCBI Taxonomy" id="1138585"/>
    <lineage>
        <taxon>Bacteria</taxon>
        <taxon>Bacillati</taxon>
        <taxon>Actinomycetota</taxon>
        <taxon>Actinomycetes</taxon>
        <taxon>Micrococcales</taxon>
        <taxon>Cellulomonadaceae</taxon>
        <taxon>Sediminihabitans</taxon>
    </lineage>
</organism>
<dbReference type="PROSITE" id="PS51855">
    <property type="entry name" value="MGS"/>
    <property type="match status" value="1"/>
</dbReference>
<evidence type="ECO:0000256" key="5">
    <source>
        <dbReference type="ARBA" id="ARBA00022755"/>
    </source>
</evidence>
<keyword evidence="4 10" id="KW-0808">Transferase</keyword>
<keyword evidence="5 10" id="KW-0658">Purine biosynthesis</keyword>
<comment type="domain">
    <text evidence="10">The IMP cyclohydrolase activity resides in the N-terminal region.</text>
</comment>
<dbReference type="HAMAP" id="MF_00139">
    <property type="entry name" value="PurH"/>
    <property type="match status" value="1"/>
</dbReference>
<comment type="caution">
    <text evidence="12">The sequence shown here is derived from an EMBL/GenBank/DDBJ whole genome shotgun (WGS) entry which is preliminary data.</text>
</comment>
<evidence type="ECO:0000313" key="13">
    <source>
        <dbReference type="Proteomes" id="UP000231693"/>
    </source>
</evidence>
<evidence type="ECO:0000256" key="9">
    <source>
        <dbReference type="ARBA" id="ARBA00050687"/>
    </source>
</evidence>
<protein>
    <recommendedName>
        <fullName evidence="10">Bifunctional purine biosynthesis protein PurH</fullName>
    </recommendedName>
    <domain>
        <recommendedName>
            <fullName evidence="10">Phosphoribosylaminoimidazolecarboxamide formyltransferase</fullName>
            <ecNumber evidence="10">2.1.2.3</ecNumber>
        </recommendedName>
        <alternativeName>
            <fullName evidence="10">AICAR transformylase</fullName>
        </alternativeName>
    </domain>
    <domain>
        <recommendedName>
            <fullName evidence="10">IMP cyclohydrolase</fullName>
            <ecNumber evidence="10">3.5.4.10</ecNumber>
        </recommendedName>
        <alternativeName>
            <fullName evidence="10">ATIC</fullName>
        </alternativeName>
        <alternativeName>
            <fullName evidence="10">IMP synthase</fullName>
        </alternativeName>
        <alternativeName>
            <fullName evidence="10">Inosinicase</fullName>
        </alternativeName>
    </domain>
</protein>
<comment type="pathway">
    <text evidence="2 10">Purine metabolism; IMP biosynthesis via de novo pathway; 5-formamido-1-(5-phospho-D-ribosyl)imidazole-4-carboxamide from 5-amino-1-(5-phospho-D-ribosyl)imidazole-4-carboxamide (10-formyl THF route): step 1/1.</text>
</comment>
<dbReference type="Pfam" id="PF02142">
    <property type="entry name" value="MGS"/>
    <property type="match status" value="1"/>
</dbReference>
<sequence>MSAAPTLPGVQIADDAQRPVRRALLSVYDKTGLVELATALHAAGVELVSTGSTASTVAAAGVPVTPVEELTGFPECLEGRVKTLHPRVHAGILADTRKPDHLAQLAELDIATFELVVVNLYPFAATVASGAGPDEVVEQIDIGGPSMVRAAAKNHPSVAVVVDPAAYGEVVAAVQGGGFTFAARKGLAAQAFAHTAAYDVAVASWFASVYAPDGAGFPAFAGSTWERSDVLRYGENPHQQAALYTDGRGGLASATQLQGKAMSYNNYVDADAARRAAFDHDGPAVAVVKHNNPCGVAVGDDIAAAYRKAHATDPVSAYGGVVAANRVVTAEMALALKPVFTEVVVAPGYEPEALEVFAAKKNLRVLVLPESAPADVELRPVSGGLLVQDVDRIDGVVTDEDGTVTGGDDPQHWTLVTGEPADDATLADLSFAWRAVRAAKSNAILLAADGAAVGIGMGQVNRVDSCRLAVERANTLADGQERARGAVAASDAFFPFADGLQILLDAGVRAVVQPGGSIRDDEVVAAAQAAGVSLYLTGTRHFAH</sequence>
<dbReference type="InterPro" id="IPR002695">
    <property type="entry name" value="PurH-like"/>
</dbReference>
<keyword evidence="7 10" id="KW-0511">Multifunctional enzyme</keyword>
<dbReference type="EMBL" id="PGFE01000001">
    <property type="protein sequence ID" value="PJJ77145.1"/>
    <property type="molecule type" value="Genomic_DNA"/>
</dbReference>
<name>A0A2M9CZ80_9CELL</name>
<evidence type="ECO:0000256" key="3">
    <source>
        <dbReference type="ARBA" id="ARBA00007667"/>
    </source>
</evidence>
<dbReference type="RefSeq" id="WP_100421579.1">
    <property type="nucleotide sequence ID" value="NZ_BOOX01000004.1"/>
</dbReference>
<dbReference type="SMART" id="SM00798">
    <property type="entry name" value="AICARFT_IMPCHas"/>
    <property type="match status" value="1"/>
</dbReference>
<dbReference type="NCBIfam" id="TIGR00355">
    <property type="entry name" value="purH"/>
    <property type="match status" value="1"/>
</dbReference>
<dbReference type="InterPro" id="IPR024051">
    <property type="entry name" value="AICAR_Tfase_dup_dom_sf"/>
</dbReference>
<keyword evidence="6 10" id="KW-0378">Hydrolase</keyword>
<gene>
    <name evidence="10" type="primary">purH</name>
    <name evidence="12" type="ORF">CLV28_0359</name>
</gene>
<dbReference type="UniPathway" id="UPA00074">
    <property type="reaction ID" value="UER00133"/>
</dbReference>
<evidence type="ECO:0000256" key="7">
    <source>
        <dbReference type="ARBA" id="ARBA00023268"/>
    </source>
</evidence>
<evidence type="ECO:0000256" key="1">
    <source>
        <dbReference type="ARBA" id="ARBA00004844"/>
    </source>
</evidence>
<evidence type="ECO:0000256" key="4">
    <source>
        <dbReference type="ARBA" id="ARBA00022679"/>
    </source>
</evidence>
<evidence type="ECO:0000256" key="10">
    <source>
        <dbReference type="HAMAP-Rule" id="MF_00139"/>
    </source>
</evidence>
<evidence type="ECO:0000256" key="2">
    <source>
        <dbReference type="ARBA" id="ARBA00004954"/>
    </source>
</evidence>
<dbReference type="AlphaFoldDB" id="A0A2M9CZ80"/>
<dbReference type="OrthoDB" id="9802065at2"/>
<dbReference type="FunFam" id="3.40.50.1380:FF:000001">
    <property type="entry name" value="Bifunctional purine biosynthesis protein PurH"/>
    <property type="match status" value="1"/>
</dbReference>
<dbReference type="GO" id="GO:0006189">
    <property type="term" value="P:'de novo' IMP biosynthetic process"/>
    <property type="evidence" value="ECO:0007669"/>
    <property type="project" value="UniProtKB-UniRule"/>
</dbReference>
<proteinExistence type="inferred from homology"/>
<evidence type="ECO:0000259" key="11">
    <source>
        <dbReference type="PROSITE" id="PS51855"/>
    </source>
</evidence>
<dbReference type="Pfam" id="PF01808">
    <property type="entry name" value="AICARFT_IMPCHas"/>
    <property type="match status" value="1"/>
</dbReference>
<dbReference type="NCBIfam" id="NF002049">
    <property type="entry name" value="PRK00881.1"/>
    <property type="match status" value="1"/>
</dbReference>
<comment type="pathway">
    <text evidence="1 10">Purine metabolism; IMP biosynthesis via de novo pathway; IMP from 5-formamido-1-(5-phospho-D-ribosyl)imidazole-4-carboxamide: step 1/1.</text>
</comment>
<dbReference type="FunFam" id="3.40.140.20:FF:000001">
    <property type="entry name" value="Bifunctional purine biosynthesis protein PurH"/>
    <property type="match status" value="1"/>
</dbReference>
<dbReference type="GO" id="GO:0003937">
    <property type="term" value="F:IMP cyclohydrolase activity"/>
    <property type="evidence" value="ECO:0007669"/>
    <property type="project" value="UniProtKB-UniRule"/>
</dbReference>
<evidence type="ECO:0000256" key="8">
    <source>
        <dbReference type="ARBA" id="ARBA00050488"/>
    </source>
</evidence>
<reference evidence="12 13" key="1">
    <citation type="submission" date="2017-11" db="EMBL/GenBank/DDBJ databases">
        <title>Genomic Encyclopedia of Archaeal and Bacterial Type Strains, Phase II (KMG-II): From Individual Species to Whole Genera.</title>
        <authorList>
            <person name="Goeker M."/>
        </authorList>
    </citation>
    <scope>NUCLEOTIDE SEQUENCE [LARGE SCALE GENOMIC DNA]</scope>
    <source>
        <strain evidence="12 13">DSM 25478</strain>
    </source>
</reference>
<dbReference type="InterPro" id="IPR036914">
    <property type="entry name" value="MGS-like_dom_sf"/>
</dbReference>
<dbReference type="EC" id="2.1.2.3" evidence="10"/>
<dbReference type="EC" id="3.5.4.10" evidence="10"/>
<dbReference type="PANTHER" id="PTHR11692:SF0">
    <property type="entry name" value="BIFUNCTIONAL PURINE BIOSYNTHESIS PROTEIN ATIC"/>
    <property type="match status" value="1"/>
</dbReference>
<evidence type="ECO:0000256" key="6">
    <source>
        <dbReference type="ARBA" id="ARBA00022801"/>
    </source>
</evidence>
<comment type="similarity">
    <text evidence="3 10">Belongs to the PurH family.</text>
</comment>
<evidence type="ECO:0000313" key="12">
    <source>
        <dbReference type="EMBL" id="PJJ77145.1"/>
    </source>
</evidence>
<dbReference type="CDD" id="cd01421">
    <property type="entry name" value="IMPCH"/>
    <property type="match status" value="1"/>
</dbReference>
<dbReference type="PANTHER" id="PTHR11692">
    <property type="entry name" value="BIFUNCTIONAL PURINE BIOSYNTHESIS PROTEIN PURH"/>
    <property type="match status" value="1"/>
</dbReference>
<dbReference type="SUPFAM" id="SSF52335">
    <property type="entry name" value="Methylglyoxal synthase-like"/>
    <property type="match status" value="1"/>
</dbReference>
<dbReference type="InterPro" id="IPR016193">
    <property type="entry name" value="Cytidine_deaminase-like"/>
</dbReference>
<comment type="catalytic activity">
    <reaction evidence="8 10">
        <text>(6R)-10-formyltetrahydrofolate + 5-amino-1-(5-phospho-beta-D-ribosyl)imidazole-4-carboxamide = 5-formamido-1-(5-phospho-D-ribosyl)imidazole-4-carboxamide + (6S)-5,6,7,8-tetrahydrofolate</text>
        <dbReference type="Rhea" id="RHEA:22192"/>
        <dbReference type="ChEBI" id="CHEBI:57453"/>
        <dbReference type="ChEBI" id="CHEBI:58467"/>
        <dbReference type="ChEBI" id="CHEBI:58475"/>
        <dbReference type="ChEBI" id="CHEBI:195366"/>
        <dbReference type="EC" id="2.1.2.3"/>
    </reaction>
</comment>
<dbReference type="GO" id="GO:0005829">
    <property type="term" value="C:cytosol"/>
    <property type="evidence" value="ECO:0007669"/>
    <property type="project" value="TreeGrafter"/>
</dbReference>
<comment type="catalytic activity">
    <reaction evidence="9 10">
        <text>IMP + H2O = 5-formamido-1-(5-phospho-D-ribosyl)imidazole-4-carboxamide</text>
        <dbReference type="Rhea" id="RHEA:18445"/>
        <dbReference type="ChEBI" id="CHEBI:15377"/>
        <dbReference type="ChEBI" id="CHEBI:58053"/>
        <dbReference type="ChEBI" id="CHEBI:58467"/>
        <dbReference type="EC" id="3.5.4.10"/>
    </reaction>
</comment>
<accession>A0A2M9CZ80</accession>
<dbReference type="SMART" id="SM00851">
    <property type="entry name" value="MGS"/>
    <property type="match status" value="1"/>
</dbReference>
<dbReference type="Gene3D" id="3.40.50.1380">
    <property type="entry name" value="Methylglyoxal synthase-like domain"/>
    <property type="match status" value="1"/>
</dbReference>
<dbReference type="Proteomes" id="UP000231693">
    <property type="component" value="Unassembled WGS sequence"/>
</dbReference>
<dbReference type="InterPro" id="IPR011607">
    <property type="entry name" value="MGS-like_dom"/>
</dbReference>